<reference evidence="4" key="1">
    <citation type="journal article" date="2019" name="Int. J. Syst. Evol. Microbiol.">
        <title>The Global Catalogue of Microorganisms (GCM) 10K type strain sequencing project: providing services to taxonomists for standard genome sequencing and annotation.</title>
        <authorList>
            <consortium name="The Broad Institute Genomics Platform"/>
            <consortium name="The Broad Institute Genome Sequencing Center for Infectious Disease"/>
            <person name="Wu L."/>
            <person name="Ma J."/>
        </authorList>
    </citation>
    <scope>NUCLEOTIDE SEQUENCE [LARGE SCALE GENOMIC DNA]</scope>
    <source>
        <strain evidence="4">CCM 7044</strain>
    </source>
</reference>
<dbReference type="Pfam" id="PF13561">
    <property type="entry name" value="adh_short_C2"/>
    <property type="match status" value="1"/>
</dbReference>
<evidence type="ECO:0000313" key="3">
    <source>
        <dbReference type="EMBL" id="MFD2794725.1"/>
    </source>
</evidence>
<dbReference type="PRINTS" id="PR00080">
    <property type="entry name" value="SDRFAMILY"/>
</dbReference>
<sequence length="253" mass="25313">MTGDLTGRTALVTGAGAGIGRETAVLFARRGAAVVVNARSAASSARTVSAILADGGRAALAPGDVADPATATAAVATALERFGRLDVLVNNAGIAIPGTVETTSDTDLERMLAVNVKGMIHMCRAALPALRETRGVIVNVASVAALKGHRERAVYAATKGATVALTRSMAADHVGDGIRVNCVCPGTTLTPALADKIAAAPDPAAQEAAFVARQPLGRLALPEEIAAAIAYAASSDAAFMTGSVLVVDGGMTM</sequence>
<dbReference type="PROSITE" id="PS00061">
    <property type="entry name" value="ADH_SHORT"/>
    <property type="match status" value="1"/>
</dbReference>
<dbReference type="NCBIfam" id="NF005559">
    <property type="entry name" value="PRK07231.1"/>
    <property type="match status" value="1"/>
</dbReference>
<dbReference type="SUPFAM" id="SSF51735">
    <property type="entry name" value="NAD(P)-binding Rossmann-fold domains"/>
    <property type="match status" value="1"/>
</dbReference>
<dbReference type="Proteomes" id="UP001597479">
    <property type="component" value="Unassembled WGS sequence"/>
</dbReference>
<keyword evidence="2 3" id="KW-0560">Oxidoreductase</keyword>
<dbReference type="PANTHER" id="PTHR43477:SF1">
    <property type="entry name" value="DIHYDROANTICAPSIN 7-DEHYDROGENASE"/>
    <property type="match status" value="1"/>
</dbReference>
<evidence type="ECO:0000313" key="4">
    <source>
        <dbReference type="Proteomes" id="UP001597479"/>
    </source>
</evidence>
<dbReference type="PRINTS" id="PR00081">
    <property type="entry name" value="GDHRDH"/>
</dbReference>
<dbReference type="Gene3D" id="3.40.50.720">
    <property type="entry name" value="NAD(P)-binding Rossmann-like Domain"/>
    <property type="match status" value="1"/>
</dbReference>
<dbReference type="RefSeq" id="WP_377184099.1">
    <property type="nucleotide sequence ID" value="NZ_JBHUOG010000002.1"/>
</dbReference>
<comment type="similarity">
    <text evidence="1">Belongs to the short-chain dehydrogenases/reductases (SDR) family.</text>
</comment>
<name>A0ABW5VWH4_9MICO</name>
<organism evidence="3 4">
    <name type="scientific">Promicromonospora vindobonensis</name>
    <dbReference type="NCBI Taxonomy" id="195748"/>
    <lineage>
        <taxon>Bacteria</taxon>
        <taxon>Bacillati</taxon>
        <taxon>Actinomycetota</taxon>
        <taxon>Actinomycetes</taxon>
        <taxon>Micrococcales</taxon>
        <taxon>Promicromonosporaceae</taxon>
        <taxon>Promicromonospora</taxon>
    </lineage>
</organism>
<accession>A0ABW5VWH4</accession>
<dbReference type="InterPro" id="IPR002347">
    <property type="entry name" value="SDR_fam"/>
</dbReference>
<evidence type="ECO:0000256" key="2">
    <source>
        <dbReference type="ARBA" id="ARBA00023002"/>
    </source>
</evidence>
<evidence type="ECO:0000256" key="1">
    <source>
        <dbReference type="ARBA" id="ARBA00006484"/>
    </source>
</evidence>
<dbReference type="EMBL" id="JBHUOG010000002">
    <property type="protein sequence ID" value="MFD2794725.1"/>
    <property type="molecule type" value="Genomic_DNA"/>
</dbReference>
<dbReference type="InterPro" id="IPR020904">
    <property type="entry name" value="Sc_DH/Rdtase_CS"/>
</dbReference>
<gene>
    <name evidence="3" type="ORF">ACFS27_14295</name>
</gene>
<protein>
    <submittedName>
        <fullName evidence="3">SDR family NAD(P)-dependent oxidoreductase</fullName>
        <ecNumber evidence="3">1.1.1.-</ecNumber>
    </submittedName>
</protein>
<dbReference type="GO" id="GO:0016491">
    <property type="term" value="F:oxidoreductase activity"/>
    <property type="evidence" value="ECO:0007669"/>
    <property type="project" value="UniProtKB-KW"/>
</dbReference>
<dbReference type="InterPro" id="IPR036291">
    <property type="entry name" value="NAD(P)-bd_dom_sf"/>
</dbReference>
<dbReference type="PANTHER" id="PTHR43477">
    <property type="entry name" value="DIHYDROANTICAPSIN 7-DEHYDROGENASE"/>
    <property type="match status" value="1"/>
</dbReference>
<keyword evidence="4" id="KW-1185">Reference proteome</keyword>
<proteinExistence type="inferred from homology"/>
<dbReference type="CDD" id="cd05233">
    <property type="entry name" value="SDR_c"/>
    <property type="match status" value="1"/>
</dbReference>
<comment type="caution">
    <text evidence="3">The sequence shown here is derived from an EMBL/GenBank/DDBJ whole genome shotgun (WGS) entry which is preliminary data.</text>
</comment>
<dbReference type="EC" id="1.1.1.-" evidence="3"/>
<dbReference type="InterPro" id="IPR051122">
    <property type="entry name" value="SDR_DHRS6-like"/>
</dbReference>